<protein>
    <submittedName>
        <fullName evidence="3">CHAP domain-containing protein</fullName>
    </submittedName>
</protein>
<dbReference type="Proteomes" id="UP000188836">
    <property type="component" value="Unassembled WGS sequence"/>
</dbReference>
<accession>A0A1W0B6D4</accession>
<dbReference type="EMBL" id="MUMY01000001">
    <property type="protein sequence ID" value="ONM50785.1"/>
    <property type="molecule type" value="Genomic_DNA"/>
</dbReference>
<dbReference type="OrthoDB" id="9812962at2"/>
<organism evidence="3 4">
    <name type="scientific">Nocardia donostiensis</name>
    <dbReference type="NCBI Taxonomy" id="1538463"/>
    <lineage>
        <taxon>Bacteria</taxon>
        <taxon>Bacillati</taxon>
        <taxon>Actinomycetota</taxon>
        <taxon>Actinomycetes</taxon>
        <taxon>Mycobacteriales</taxon>
        <taxon>Nocardiaceae</taxon>
        <taxon>Nocardia</taxon>
    </lineage>
</organism>
<gene>
    <name evidence="3" type="ORF">B0T46_01775</name>
</gene>
<name>A0A1W0B6D4_9NOCA</name>
<sequence length="200" mass="21224">MARQPARAAIVSVLGIVVVVAVLVAGGFATYWWQGRFGDAAITGEVLDEFPVVPRGSLDPAQAAVVAVAEQQFVDPGPGTKYAEGVVEPWCADFVSWVMREAGLPLVNPNSGSWRIPGVYTLQEYYEAAGRFEPAGSGYYPRTGDVVLYSDASPFGQHTNIVLVADGDTVTTIGGNEHDAVRVHRFAPADVTGIVGFGRL</sequence>
<keyword evidence="1" id="KW-0812">Transmembrane</keyword>
<keyword evidence="1" id="KW-1133">Transmembrane helix</keyword>
<feature type="domain" description="Peptidase C51" evidence="2">
    <location>
        <begin position="89"/>
        <end position="176"/>
    </location>
</feature>
<evidence type="ECO:0000259" key="2">
    <source>
        <dbReference type="Pfam" id="PF05257"/>
    </source>
</evidence>
<evidence type="ECO:0000313" key="4">
    <source>
        <dbReference type="Proteomes" id="UP000188836"/>
    </source>
</evidence>
<dbReference type="RefSeq" id="WP_077114765.1">
    <property type="nucleotide sequence ID" value="NZ_MUKP01000043.1"/>
</dbReference>
<dbReference type="STRING" id="1538463.B0T36_00410"/>
<dbReference type="AlphaFoldDB" id="A0A1W0B6D4"/>
<evidence type="ECO:0000313" key="3">
    <source>
        <dbReference type="EMBL" id="ONM50785.1"/>
    </source>
</evidence>
<dbReference type="InterPro" id="IPR007921">
    <property type="entry name" value="CHAP_dom"/>
</dbReference>
<keyword evidence="4" id="KW-1185">Reference proteome</keyword>
<proteinExistence type="predicted"/>
<comment type="caution">
    <text evidence="3">The sequence shown here is derived from an EMBL/GenBank/DDBJ whole genome shotgun (WGS) entry which is preliminary data.</text>
</comment>
<keyword evidence="1" id="KW-0472">Membrane</keyword>
<dbReference type="Pfam" id="PF05257">
    <property type="entry name" value="CHAP"/>
    <property type="match status" value="1"/>
</dbReference>
<evidence type="ECO:0000256" key="1">
    <source>
        <dbReference type="SAM" id="Phobius"/>
    </source>
</evidence>
<feature type="transmembrane region" description="Helical" evidence="1">
    <location>
        <begin position="9"/>
        <end position="33"/>
    </location>
</feature>
<reference evidence="3 4" key="1">
    <citation type="journal article" date="2016" name="Antonie Van Leeuwenhoek">
        <title>Nocardia donostiensis sp. nov., isolated from human respiratory specimens.</title>
        <authorList>
            <person name="Ercibengoa M."/>
            <person name="Bell M."/>
            <person name="Marimon J.M."/>
            <person name="Humrighouse B."/>
            <person name="Klenk H.P."/>
            <person name="Potter G."/>
            <person name="Perez-Trallero E."/>
        </authorList>
    </citation>
    <scope>NUCLEOTIDE SEQUENCE [LARGE SCALE GENOMIC DNA]</scope>
    <source>
        <strain evidence="3 4">X1655</strain>
    </source>
</reference>